<feature type="domain" description="Arc-like DNA binding" evidence="1">
    <location>
        <begin position="9"/>
        <end position="45"/>
    </location>
</feature>
<dbReference type="Pfam" id="PF03869">
    <property type="entry name" value="Arc"/>
    <property type="match status" value="1"/>
</dbReference>
<dbReference type="GeneID" id="84611378"/>
<name>A0ABX9UTW4_9GAMM</name>
<proteinExistence type="predicted"/>
<accession>A0ABX9UTW4</accession>
<dbReference type="SUPFAM" id="SSF47598">
    <property type="entry name" value="Ribbon-helix-helix"/>
    <property type="match status" value="1"/>
</dbReference>
<sequence>MDDWVRVTTRLPKEVAEWLKTVGKDQSRSMNGQLIEVVKKAMREEQAAA</sequence>
<dbReference type="Proteomes" id="UP000269134">
    <property type="component" value="Unassembled WGS sequence"/>
</dbReference>
<dbReference type="RefSeq" id="WP_122079187.1">
    <property type="nucleotide sequence ID" value="NZ_DAMAQN010000001.1"/>
</dbReference>
<reference evidence="2 3" key="1">
    <citation type="submission" date="2018-10" db="EMBL/GenBank/DDBJ databases">
        <title>Pseudomonas sp. GL14 genome.</title>
        <authorList>
            <person name="Peng J."/>
            <person name="Liu Z.-P."/>
        </authorList>
    </citation>
    <scope>NUCLEOTIDE SEQUENCE [LARGE SCALE GENOMIC DNA]</scope>
    <source>
        <strain evidence="2 3">GL14</strain>
    </source>
</reference>
<keyword evidence="2" id="KW-0238">DNA-binding</keyword>
<dbReference type="Gene3D" id="1.10.1220.10">
    <property type="entry name" value="Met repressor-like"/>
    <property type="match status" value="1"/>
</dbReference>
<dbReference type="InterPro" id="IPR010985">
    <property type="entry name" value="Ribbon_hlx_hlx"/>
</dbReference>
<dbReference type="EMBL" id="RFFL01000031">
    <property type="protein sequence ID" value="RMH96361.1"/>
    <property type="molecule type" value="Genomic_DNA"/>
</dbReference>
<evidence type="ECO:0000259" key="1">
    <source>
        <dbReference type="Pfam" id="PF03869"/>
    </source>
</evidence>
<evidence type="ECO:0000313" key="2">
    <source>
        <dbReference type="EMBL" id="RMH96361.1"/>
    </source>
</evidence>
<comment type="caution">
    <text evidence="2">The sequence shown here is derived from an EMBL/GenBank/DDBJ whole genome shotgun (WGS) entry which is preliminary data.</text>
</comment>
<evidence type="ECO:0000313" key="3">
    <source>
        <dbReference type="Proteomes" id="UP000269134"/>
    </source>
</evidence>
<keyword evidence="3" id="KW-1185">Reference proteome</keyword>
<dbReference type="GO" id="GO:0003677">
    <property type="term" value="F:DNA binding"/>
    <property type="evidence" value="ECO:0007669"/>
    <property type="project" value="UniProtKB-KW"/>
</dbReference>
<protein>
    <submittedName>
        <fullName evidence="2">Arc family DNA-binding protein</fullName>
    </submittedName>
</protein>
<gene>
    <name evidence="2" type="ORF">EA795_20320</name>
</gene>
<organism evidence="2 3">
    <name type="scientific">Stutzerimonas nitrititolerans</name>
    <dbReference type="NCBI Taxonomy" id="2482751"/>
    <lineage>
        <taxon>Bacteria</taxon>
        <taxon>Pseudomonadati</taxon>
        <taxon>Pseudomonadota</taxon>
        <taxon>Gammaproteobacteria</taxon>
        <taxon>Pseudomonadales</taxon>
        <taxon>Pseudomonadaceae</taxon>
        <taxon>Stutzerimonas</taxon>
    </lineage>
</organism>
<dbReference type="InterPro" id="IPR013321">
    <property type="entry name" value="Arc_rbn_hlx_hlx"/>
</dbReference>
<dbReference type="InterPro" id="IPR005569">
    <property type="entry name" value="Arc_DNA-bd_dom"/>
</dbReference>